<sequence length="295" mass="30925">MGLQQTVDALEGRWGITAFVHAAEIGGDREVGVRADDAVVAASVCKVPVLVEACSQVAAGEIDATRRVDLAADAFVVPGPTGISVFLDPVSLSFRDLCLSMMSVSDNRATDVVIDAVGLDRVNATMRALELPGTVLEGDCAALLGSLADDVGMPRDGDLDVATVDEDVLRAAAALDPARTNRTTPRESTLLLDRIWTERGLAPAACTEARRILGMQAWSHRLRAGFPDDGIRVSGKTGTLPTVRNEVGVVEDLASGRAWTVAVFLRLRSTASVVPSADRAIGEIAAAAVAELRDA</sequence>
<dbReference type="InterPro" id="IPR000871">
    <property type="entry name" value="Beta-lactam_class-A"/>
</dbReference>
<dbReference type="SUPFAM" id="SSF56601">
    <property type="entry name" value="beta-lactamase/transpeptidase-like"/>
    <property type="match status" value="1"/>
</dbReference>
<comment type="caution">
    <text evidence="2">The sequence shown here is derived from an EMBL/GenBank/DDBJ whole genome shotgun (WGS) entry which is preliminary data.</text>
</comment>
<dbReference type="InterPro" id="IPR045155">
    <property type="entry name" value="Beta-lactam_cat"/>
</dbReference>
<dbReference type="Proteomes" id="UP001501599">
    <property type="component" value="Unassembled WGS sequence"/>
</dbReference>
<dbReference type="RefSeq" id="WP_344341794.1">
    <property type="nucleotide sequence ID" value="NZ_BAAAQT010000005.1"/>
</dbReference>
<evidence type="ECO:0000313" key="2">
    <source>
        <dbReference type="EMBL" id="GAA2172951.1"/>
    </source>
</evidence>
<name>A0ABP5MJ50_9MICO</name>
<dbReference type="EMBL" id="BAAAQT010000005">
    <property type="protein sequence ID" value="GAA2172951.1"/>
    <property type="molecule type" value="Genomic_DNA"/>
</dbReference>
<proteinExistence type="predicted"/>
<protein>
    <submittedName>
        <fullName evidence="2">Serine hydrolase</fullName>
    </submittedName>
</protein>
<accession>A0ABP5MJ50</accession>
<dbReference type="PANTHER" id="PTHR35333">
    <property type="entry name" value="BETA-LACTAMASE"/>
    <property type="match status" value="1"/>
</dbReference>
<dbReference type="Pfam" id="PF13354">
    <property type="entry name" value="Beta-lactamase2"/>
    <property type="match status" value="1"/>
</dbReference>
<keyword evidence="3" id="KW-1185">Reference proteome</keyword>
<organism evidence="2 3">
    <name type="scientific">Agrococcus versicolor</name>
    <dbReference type="NCBI Taxonomy" id="501482"/>
    <lineage>
        <taxon>Bacteria</taxon>
        <taxon>Bacillati</taxon>
        <taxon>Actinomycetota</taxon>
        <taxon>Actinomycetes</taxon>
        <taxon>Micrococcales</taxon>
        <taxon>Microbacteriaceae</taxon>
        <taxon>Agrococcus</taxon>
    </lineage>
</organism>
<dbReference type="InterPro" id="IPR012338">
    <property type="entry name" value="Beta-lactam/transpept-like"/>
</dbReference>
<evidence type="ECO:0000259" key="1">
    <source>
        <dbReference type="Pfam" id="PF13354"/>
    </source>
</evidence>
<dbReference type="PANTHER" id="PTHR35333:SF3">
    <property type="entry name" value="BETA-LACTAMASE-TYPE TRANSPEPTIDASE FOLD CONTAINING PROTEIN"/>
    <property type="match status" value="1"/>
</dbReference>
<dbReference type="GO" id="GO:0016787">
    <property type="term" value="F:hydrolase activity"/>
    <property type="evidence" value="ECO:0007669"/>
    <property type="project" value="UniProtKB-KW"/>
</dbReference>
<gene>
    <name evidence="2" type="ORF">GCM10009846_12930</name>
</gene>
<keyword evidence="2" id="KW-0378">Hydrolase</keyword>
<reference evidence="3" key="1">
    <citation type="journal article" date="2019" name="Int. J. Syst. Evol. Microbiol.">
        <title>The Global Catalogue of Microorganisms (GCM) 10K type strain sequencing project: providing services to taxonomists for standard genome sequencing and annotation.</title>
        <authorList>
            <consortium name="The Broad Institute Genomics Platform"/>
            <consortium name="The Broad Institute Genome Sequencing Center for Infectious Disease"/>
            <person name="Wu L."/>
            <person name="Ma J."/>
        </authorList>
    </citation>
    <scope>NUCLEOTIDE SEQUENCE [LARGE SCALE GENOMIC DNA]</scope>
    <source>
        <strain evidence="3">JCM 16026</strain>
    </source>
</reference>
<feature type="domain" description="Beta-lactamase class A catalytic" evidence="1">
    <location>
        <begin position="21"/>
        <end position="264"/>
    </location>
</feature>
<evidence type="ECO:0000313" key="3">
    <source>
        <dbReference type="Proteomes" id="UP001501599"/>
    </source>
</evidence>
<dbReference type="Gene3D" id="3.40.710.10">
    <property type="entry name" value="DD-peptidase/beta-lactamase superfamily"/>
    <property type="match status" value="1"/>
</dbReference>